<organism evidence="3 5">
    <name type="scientific">Shewanella marisflavi</name>
    <dbReference type="NCBI Taxonomy" id="260364"/>
    <lineage>
        <taxon>Bacteria</taxon>
        <taxon>Pseudomonadati</taxon>
        <taxon>Pseudomonadota</taxon>
        <taxon>Gammaproteobacteria</taxon>
        <taxon>Alteromonadales</taxon>
        <taxon>Shewanellaceae</taxon>
        <taxon>Shewanella</taxon>
    </lineage>
</organism>
<dbReference type="Proteomes" id="UP000318758">
    <property type="component" value="Chromosome"/>
</dbReference>
<protein>
    <recommendedName>
        <fullName evidence="7">DUF3742 family protein</fullName>
    </recommendedName>
</protein>
<evidence type="ECO:0000313" key="5">
    <source>
        <dbReference type="Proteomes" id="UP000198233"/>
    </source>
</evidence>
<dbReference type="KEGG" id="smav:CFF01_17815"/>
<proteinExistence type="predicted"/>
<gene>
    <name evidence="3" type="ORF">CFF01_17815</name>
    <name evidence="4" type="ORF">FGA12_17840</name>
</gene>
<feature type="region of interest" description="Disordered" evidence="1">
    <location>
        <begin position="88"/>
        <end position="116"/>
    </location>
</feature>
<evidence type="ECO:0000313" key="3">
    <source>
        <dbReference type="EMBL" id="ASJ98297.1"/>
    </source>
</evidence>
<feature type="transmembrane region" description="Helical" evidence="2">
    <location>
        <begin position="42"/>
        <end position="60"/>
    </location>
</feature>
<evidence type="ECO:0000313" key="4">
    <source>
        <dbReference type="EMBL" id="QDF76877.1"/>
    </source>
</evidence>
<sequence>MIYHQFQQTPFQHRFSGTKGWMAFAIGLVVMTLVLLALPFVILVGALSFIILSLFGRVFLKRQLAKFRQQGNAAFGERTAGFDQKGYSARSFDTASPFGQTQAPRQGRTFEHDPNE</sequence>
<keyword evidence="6" id="KW-1185">Reference proteome</keyword>
<keyword evidence="2" id="KW-0812">Transmembrane</keyword>
<evidence type="ECO:0008006" key="7">
    <source>
        <dbReference type="Google" id="ProtNLM"/>
    </source>
</evidence>
<reference evidence="4 6" key="2">
    <citation type="submission" date="2019-06" db="EMBL/GenBank/DDBJ databases">
        <title>Complete genome of Shewanella marisflavi ECSMB14101, a mussel settlement-inducing bacterium isolated from East China Sea.</title>
        <authorList>
            <person name="Yang J."/>
            <person name="Liang X."/>
            <person name="Chang R."/>
            <person name="Peng L."/>
        </authorList>
    </citation>
    <scope>NUCLEOTIDE SEQUENCE [LARGE SCALE GENOMIC DNA]</scope>
    <source>
        <strain evidence="4 6">ECSMB14101</strain>
    </source>
</reference>
<accession>A0AAC9U394</accession>
<reference evidence="3 5" key="1">
    <citation type="submission" date="2017-06" db="EMBL/GenBank/DDBJ databases">
        <title>Complete genome sequence of Shewanella marisflavi EP1 associated with anaerobic 2,4-dinitrotoluene reduction and salt tolerance.</title>
        <authorList>
            <person name="Huang J."/>
        </authorList>
    </citation>
    <scope>NUCLEOTIDE SEQUENCE [LARGE SCALE GENOMIC DNA]</scope>
    <source>
        <strain evidence="3 5">EP1</strain>
    </source>
</reference>
<dbReference type="AlphaFoldDB" id="A0AAC9U394"/>
<keyword evidence="2" id="KW-1133">Transmembrane helix</keyword>
<dbReference type="EMBL" id="CP022272">
    <property type="protein sequence ID" value="ASJ98297.1"/>
    <property type="molecule type" value="Genomic_DNA"/>
</dbReference>
<feature type="compositionally biased region" description="Polar residues" evidence="1">
    <location>
        <begin position="91"/>
        <end position="104"/>
    </location>
</feature>
<keyword evidence="2" id="KW-0472">Membrane</keyword>
<evidence type="ECO:0000256" key="2">
    <source>
        <dbReference type="SAM" id="Phobius"/>
    </source>
</evidence>
<dbReference type="Proteomes" id="UP000198233">
    <property type="component" value="Chromosome"/>
</dbReference>
<name>A0AAC9U394_9GAMM</name>
<dbReference type="RefSeq" id="WP_033540255.1">
    <property type="nucleotide sequence ID" value="NZ_CP022272.1"/>
</dbReference>
<evidence type="ECO:0000313" key="6">
    <source>
        <dbReference type="Proteomes" id="UP000318758"/>
    </source>
</evidence>
<evidence type="ECO:0000256" key="1">
    <source>
        <dbReference type="SAM" id="MobiDB-lite"/>
    </source>
</evidence>
<feature type="transmembrane region" description="Helical" evidence="2">
    <location>
        <begin position="20"/>
        <end position="36"/>
    </location>
</feature>
<dbReference type="EMBL" id="CP041153">
    <property type="protein sequence ID" value="QDF76877.1"/>
    <property type="molecule type" value="Genomic_DNA"/>
</dbReference>